<name>A0AAW8HQ41_PLUGE</name>
<dbReference type="EMBL" id="JAVDNV010000007">
    <property type="protein sequence ID" value="MDQ2309648.1"/>
    <property type="molecule type" value="Genomic_DNA"/>
</dbReference>
<dbReference type="AlphaFoldDB" id="A0AAW8HQ41"/>
<feature type="domain" description="DUF6862" evidence="1">
    <location>
        <begin position="2"/>
        <end position="43"/>
    </location>
</feature>
<accession>A0AAW8HQ41</accession>
<dbReference type="InterPro" id="IPR049271">
    <property type="entry name" value="DUF6862"/>
</dbReference>
<dbReference type="Proteomes" id="UP001236270">
    <property type="component" value="Unassembled WGS sequence"/>
</dbReference>
<protein>
    <recommendedName>
        <fullName evidence="1">DUF6862 domain-containing protein</fullName>
    </recommendedName>
</protein>
<dbReference type="RefSeq" id="WP_225823486.1">
    <property type="nucleotide sequence ID" value="NZ_CP020388.1"/>
</dbReference>
<organism evidence="2 3">
    <name type="scientific">Pluralibacter gergoviae</name>
    <name type="common">Enterobacter gergoviae</name>
    <dbReference type="NCBI Taxonomy" id="61647"/>
    <lineage>
        <taxon>Bacteria</taxon>
        <taxon>Pseudomonadati</taxon>
        <taxon>Pseudomonadota</taxon>
        <taxon>Gammaproteobacteria</taxon>
        <taxon>Enterobacterales</taxon>
        <taxon>Enterobacteriaceae</taxon>
        <taxon>Pluralibacter</taxon>
    </lineage>
</organism>
<proteinExistence type="predicted"/>
<dbReference type="Pfam" id="PF21726">
    <property type="entry name" value="DUF6862"/>
    <property type="match status" value="1"/>
</dbReference>
<evidence type="ECO:0000259" key="1">
    <source>
        <dbReference type="Pfam" id="PF21726"/>
    </source>
</evidence>
<reference evidence="2" key="1">
    <citation type="submission" date="2023-08" db="EMBL/GenBank/DDBJ databases">
        <title>WGS of pathogenic bacterial species, Los Angeles County Public Health Laboratories.</title>
        <authorList>
            <person name="Garrigues J.M."/>
            <person name="Green N.M."/>
        </authorList>
    </citation>
    <scope>NUCLEOTIDE SEQUENCE</scope>
    <source>
        <strain evidence="2">LACPHL-BACT-2023-00068</strain>
    </source>
</reference>
<sequence length="85" mass="9205">MDALNRKDAETSKALVDACLGGSASACTTARKDAQEKQATYQNLGYQNPKEVQEGYQQIQQLLNGTGPEAKQTQELFNGMVILPS</sequence>
<gene>
    <name evidence="2" type="ORF">RBJ30_11125</name>
</gene>
<comment type="caution">
    <text evidence="2">The sequence shown here is derived from an EMBL/GenBank/DDBJ whole genome shotgun (WGS) entry which is preliminary data.</text>
</comment>
<evidence type="ECO:0000313" key="3">
    <source>
        <dbReference type="Proteomes" id="UP001236270"/>
    </source>
</evidence>
<dbReference type="GeneID" id="61383231"/>
<evidence type="ECO:0000313" key="2">
    <source>
        <dbReference type="EMBL" id="MDQ2309648.1"/>
    </source>
</evidence>